<gene>
    <name evidence="2" type="ORF">JCR33_23280</name>
</gene>
<comment type="caution">
    <text evidence="2">The sequence shown here is derived from an EMBL/GenBank/DDBJ whole genome shotgun (WGS) entry which is preliminary data.</text>
</comment>
<evidence type="ECO:0000313" key="3">
    <source>
        <dbReference type="Proteomes" id="UP000609531"/>
    </source>
</evidence>
<dbReference type="InterPro" id="IPR032466">
    <property type="entry name" value="Metal_Hydrolase"/>
</dbReference>
<organism evidence="2 3">
    <name type="scientific">Acuticoccus mangrovi</name>
    <dbReference type="NCBI Taxonomy" id="2796142"/>
    <lineage>
        <taxon>Bacteria</taxon>
        <taxon>Pseudomonadati</taxon>
        <taxon>Pseudomonadota</taxon>
        <taxon>Alphaproteobacteria</taxon>
        <taxon>Hyphomicrobiales</taxon>
        <taxon>Amorphaceae</taxon>
        <taxon>Acuticoccus</taxon>
    </lineage>
</organism>
<name>A0A934IU48_9HYPH</name>
<accession>A0A934IU48</accession>
<dbReference type="InterPro" id="IPR051781">
    <property type="entry name" value="Metallo-dep_Hydrolase"/>
</dbReference>
<dbReference type="Proteomes" id="UP000609531">
    <property type="component" value="Unassembled WGS sequence"/>
</dbReference>
<sequence length="391" mass="41417">MADPKKLVVHNIGLLLSGRMEEPILDADCVIAENGRITQVGRAADLDRDGADLVIDANGVTLAPGLIDSHVHPVVGDYTPRQQQLHWIDSTLHGGVTTMISAGEVHMPGRPKDVVGLKAMAIASQRWYENLRPSGMKVHAGAPVIEHGLEEHDFKELAEAGVKLLGEVGLGSVKDGATARQMVAWARKYGMQSTIHTGGPSIPGSGLIDKDVVLEADTDVIGHINGGHSALPDDQIVCLCESCKRGLEVVHNGNERAALLTLNTAREIGELDRLILGTDGPAGSGVQPLGILRMIALYAALGNVKAETAICFATGNTARMRELDVGIIEPGRAADFVFLDQAQHAPGKTILESIELGNLPGVGMTVIDGIVRSRRSRNTPPANKIPLIEGE</sequence>
<dbReference type="RefSeq" id="WP_198884547.1">
    <property type="nucleotide sequence ID" value="NZ_JAEKJA010000033.1"/>
</dbReference>
<dbReference type="SUPFAM" id="SSF51556">
    <property type="entry name" value="Metallo-dependent hydrolases"/>
    <property type="match status" value="1"/>
</dbReference>
<reference evidence="2" key="1">
    <citation type="submission" date="2020-12" db="EMBL/GenBank/DDBJ databases">
        <title>Bacterial taxonomy.</title>
        <authorList>
            <person name="Pan X."/>
        </authorList>
    </citation>
    <scope>NUCLEOTIDE SEQUENCE</scope>
    <source>
        <strain evidence="2">B2012</strain>
    </source>
</reference>
<dbReference type="InterPro" id="IPR006680">
    <property type="entry name" value="Amidohydro-rel"/>
</dbReference>
<dbReference type="PANTHER" id="PTHR43135:SF3">
    <property type="entry name" value="ALPHA-D-RIBOSE 1-METHYLPHOSPHONATE 5-TRIPHOSPHATE DIPHOSPHATASE"/>
    <property type="match status" value="1"/>
</dbReference>
<evidence type="ECO:0000313" key="2">
    <source>
        <dbReference type="EMBL" id="MBJ3778643.1"/>
    </source>
</evidence>
<dbReference type="CDD" id="cd01292">
    <property type="entry name" value="metallo-dependent_hydrolases"/>
    <property type="match status" value="1"/>
</dbReference>
<dbReference type="Gene3D" id="3.20.20.140">
    <property type="entry name" value="Metal-dependent hydrolases"/>
    <property type="match status" value="1"/>
</dbReference>
<dbReference type="AlphaFoldDB" id="A0A934IU48"/>
<dbReference type="Gene3D" id="2.30.40.10">
    <property type="entry name" value="Urease, subunit C, domain 1"/>
    <property type="match status" value="1"/>
</dbReference>
<keyword evidence="3" id="KW-1185">Reference proteome</keyword>
<dbReference type="SUPFAM" id="SSF51338">
    <property type="entry name" value="Composite domain of metallo-dependent hydrolases"/>
    <property type="match status" value="1"/>
</dbReference>
<evidence type="ECO:0000259" key="1">
    <source>
        <dbReference type="Pfam" id="PF01979"/>
    </source>
</evidence>
<dbReference type="GO" id="GO:0016810">
    <property type="term" value="F:hydrolase activity, acting on carbon-nitrogen (but not peptide) bonds"/>
    <property type="evidence" value="ECO:0007669"/>
    <property type="project" value="InterPro"/>
</dbReference>
<dbReference type="EMBL" id="JAEKJA010000033">
    <property type="protein sequence ID" value="MBJ3778643.1"/>
    <property type="molecule type" value="Genomic_DNA"/>
</dbReference>
<dbReference type="Pfam" id="PF01979">
    <property type="entry name" value="Amidohydro_1"/>
    <property type="match status" value="1"/>
</dbReference>
<dbReference type="InterPro" id="IPR011059">
    <property type="entry name" value="Metal-dep_hydrolase_composite"/>
</dbReference>
<dbReference type="PANTHER" id="PTHR43135">
    <property type="entry name" value="ALPHA-D-RIBOSE 1-METHYLPHOSPHONATE 5-TRIPHOSPHATE DIPHOSPHATASE"/>
    <property type="match status" value="1"/>
</dbReference>
<feature type="domain" description="Amidohydrolase-related" evidence="1">
    <location>
        <begin position="273"/>
        <end position="369"/>
    </location>
</feature>
<protein>
    <submittedName>
        <fullName evidence="2">Amidohydrolase family protein</fullName>
    </submittedName>
</protein>
<proteinExistence type="predicted"/>